<name>A0A2W4W6Z7_9CYAN</name>
<reference evidence="2 3" key="1">
    <citation type="submission" date="2018-04" db="EMBL/GenBank/DDBJ databases">
        <authorList>
            <person name="Go L.Y."/>
            <person name="Mitchell J.A."/>
        </authorList>
    </citation>
    <scope>NUCLEOTIDE SEQUENCE [LARGE SCALE GENOMIC DNA]</scope>
    <source>
        <strain evidence="2">ULC066bin1</strain>
    </source>
</reference>
<feature type="transmembrane region" description="Helical" evidence="1">
    <location>
        <begin position="60"/>
        <end position="79"/>
    </location>
</feature>
<reference evidence="2 3" key="2">
    <citation type="submission" date="2018-06" db="EMBL/GenBank/DDBJ databases">
        <title>Metagenomic assembly of (sub)arctic Cyanobacteria and their associated microbiome from non-axenic cultures.</title>
        <authorList>
            <person name="Baurain D."/>
        </authorList>
    </citation>
    <scope>NUCLEOTIDE SEQUENCE [LARGE SCALE GENOMIC DNA]</scope>
    <source>
        <strain evidence="2">ULC066bin1</strain>
    </source>
</reference>
<feature type="transmembrane region" description="Helical" evidence="1">
    <location>
        <begin position="91"/>
        <end position="115"/>
    </location>
</feature>
<keyword evidence="1" id="KW-0812">Transmembrane</keyword>
<keyword evidence="1" id="KW-0472">Membrane</keyword>
<protein>
    <submittedName>
        <fullName evidence="2">Uncharacterized protein</fullName>
    </submittedName>
</protein>
<keyword evidence="1" id="KW-1133">Transmembrane helix</keyword>
<dbReference type="Proteomes" id="UP000249467">
    <property type="component" value="Unassembled WGS sequence"/>
</dbReference>
<proteinExistence type="predicted"/>
<comment type="caution">
    <text evidence="2">The sequence shown here is derived from an EMBL/GenBank/DDBJ whole genome shotgun (WGS) entry which is preliminary data.</text>
</comment>
<evidence type="ECO:0000313" key="3">
    <source>
        <dbReference type="Proteomes" id="UP000249467"/>
    </source>
</evidence>
<evidence type="ECO:0000313" key="2">
    <source>
        <dbReference type="EMBL" id="PZO37759.1"/>
    </source>
</evidence>
<feature type="transmembrane region" description="Helical" evidence="1">
    <location>
        <begin position="30"/>
        <end position="53"/>
    </location>
</feature>
<gene>
    <name evidence="2" type="ORF">DCF19_18000</name>
</gene>
<organism evidence="2 3">
    <name type="scientific">Pseudanabaena frigida</name>
    <dbReference type="NCBI Taxonomy" id="945775"/>
    <lineage>
        <taxon>Bacteria</taxon>
        <taxon>Bacillati</taxon>
        <taxon>Cyanobacteriota</taxon>
        <taxon>Cyanophyceae</taxon>
        <taxon>Pseudanabaenales</taxon>
        <taxon>Pseudanabaenaceae</taxon>
        <taxon>Pseudanabaena</taxon>
    </lineage>
</organism>
<accession>A0A2W4W6Z7</accession>
<dbReference type="AlphaFoldDB" id="A0A2W4W6Z7"/>
<sequence length="117" mass="13226">MLTLCEYFFGWDLHIDQLLFRDVVSPETPYAGRMGISTAVNFVLMGIALFLFAQNRSKDTWLAQIFSTVAALVSLLALFDHLLSINIFERLVILTTIQALNTILSFFILYIGILCSD</sequence>
<dbReference type="EMBL" id="QBML01000028">
    <property type="protein sequence ID" value="PZO37759.1"/>
    <property type="molecule type" value="Genomic_DNA"/>
</dbReference>
<evidence type="ECO:0000256" key="1">
    <source>
        <dbReference type="SAM" id="Phobius"/>
    </source>
</evidence>